<evidence type="ECO:0000313" key="1">
    <source>
        <dbReference type="EMBL" id="SVA27108.1"/>
    </source>
</evidence>
<reference evidence="1" key="1">
    <citation type="submission" date="2018-05" db="EMBL/GenBank/DDBJ databases">
        <authorList>
            <person name="Lanie J.A."/>
            <person name="Ng W.-L."/>
            <person name="Kazmierczak K.M."/>
            <person name="Andrzejewski T.M."/>
            <person name="Davidsen T.M."/>
            <person name="Wayne K.J."/>
            <person name="Tettelin H."/>
            <person name="Glass J.I."/>
            <person name="Rusch D."/>
            <person name="Podicherti R."/>
            <person name="Tsui H.-C.T."/>
            <person name="Winkler M.E."/>
        </authorList>
    </citation>
    <scope>NUCLEOTIDE SEQUENCE</scope>
</reference>
<dbReference type="AlphaFoldDB" id="A0A381UHJ1"/>
<dbReference type="EMBL" id="UINC01006370">
    <property type="protein sequence ID" value="SVA27108.1"/>
    <property type="molecule type" value="Genomic_DNA"/>
</dbReference>
<gene>
    <name evidence="1" type="ORF">METZ01_LOCUS79962</name>
</gene>
<organism evidence="1">
    <name type="scientific">marine metagenome</name>
    <dbReference type="NCBI Taxonomy" id="408172"/>
    <lineage>
        <taxon>unclassified sequences</taxon>
        <taxon>metagenomes</taxon>
        <taxon>ecological metagenomes</taxon>
    </lineage>
</organism>
<name>A0A381UHJ1_9ZZZZ</name>
<sequence>MKWSRTAPPTRIPRPLEPAIAFAILFSSEETGRRDM</sequence>
<protein>
    <submittedName>
        <fullName evidence="1">Uncharacterized protein</fullName>
    </submittedName>
</protein>
<accession>A0A381UHJ1</accession>
<proteinExistence type="predicted"/>